<evidence type="ECO:0000256" key="9">
    <source>
        <dbReference type="ARBA" id="ARBA00023306"/>
    </source>
</evidence>
<evidence type="ECO:0000259" key="14">
    <source>
        <dbReference type="Pfam" id="PF22766"/>
    </source>
</evidence>
<evidence type="ECO:0000313" key="15">
    <source>
        <dbReference type="EMBL" id="KZM99722.1"/>
    </source>
</evidence>
<proteinExistence type="inferred from homology"/>
<keyword evidence="6" id="KW-0132">Cell division</keyword>
<dbReference type="GO" id="GO:0007094">
    <property type="term" value="P:mitotic spindle assembly checkpoint signaling"/>
    <property type="evidence" value="ECO:0007669"/>
    <property type="project" value="TreeGrafter"/>
</dbReference>
<evidence type="ECO:0000256" key="8">
    <source>
        <dbReference type="ARBA" id="ARBA00022838"/>
    </source>
</evidence>
<evidence type="ECO:0000256" key="3">
    <source>
        <dbReference type="ARBA" id="ARBA00006245"/>
    </source>
</evidence>
<feature type="domain" description="Centromere/kinetochore protein zw10 C-terminal" evidence="13">
    <location>
        <begin position="450"/>
        <end position="579"/>
    </location>
</feature>
<keyword evidence="10" id="KW-0137">Centromere</keyword>
<keyword evidence="8" id="KW-0995">Kinetochore</keyword>
<dbReference type="PANTHER" id="PTHR12205">
    <property type="entry name" value="CENTROMERE/KINETOCHORE PROTEIN ZW10"/>
    <property type="match status" value="1"/>
</dbReference>
<comment type="similarity">
    <text evidence="3">Belongs to the ZW10 family.</text>
</comment>
<keyword evidence="4" id="KW-0158">Chromosome</keyword>
<dbReference type="GO" id="GO:0032527">
    <property type="term" value="P:protein exit from endoplasmic reticulum"/>
    <property type="evidence" value="ECO:0007669"/>
    <property type="project" value="EnsemblPlants"/>
</dbReference>
<sequence>MDAPFKSIDVRDLLPSHDLDDSSPLSAPDLRLLIDHLQVRSLHIKSKVQKYILSHRSDFLALFSQCSAAFSGAEHLTGEVSDLIGLISESPIDVEIKDVVDQVSEKRREVREKRKVLELVSVVVEVTEKLRFVKEEMRGGRVVEAAEAVRELEKALGIRDGDGEAEGEEGEPVVYGLLRSEWMDCFQEIQEILAKFMETAVSFDQQNNALRVKYRSSINENSSVELHTVLTAMDVVGVMDFGLGKIADLIIKYVITQAVNPESHISFSEEINQDSGHIDEVVLKMIPSFDPELKGIDGQAIFTGSVQVVKFISNSFCFKNRHWMRCFGRLTWPRMSELIISNFLSKVVPDDPSKLADFQNIIQLTTQFETDLKDLMFISSSDNKDERLSEFADNVEVHFASRKKVEILAKARSLLLQSDFVLPPGFTREATLLKNEQTDENSIRYADLLFSSERCVVSGGAAKLMALVHQTLKDVCLSSTRVGLEFYYAARDALLLYEAVIPAKLGRQLDSINQAAVLIHNDCLYLSREILGLAYEYRSGFPSLLKELIVFVDLAPRFQLMAEDILHRQVELVIKNLKEAVDGADGFQNTHQMKEFESAKFSIDQVVFILEKVHIIWEPLLPLTYKRCMAMVMEAGLSRITKDILLLDDMAAEETLQLQRLIYLLLESLSSLLESLNAITDTRKLPEGSVQSINELVPSLRKIRKLAELLDMPLRSITSAWECGELFFCGFVSSEVMDFIKAIFTDSPLRKDCLWRIESADFM</sequence>
<dbReference type="GO" id="GO:0005783">
    <property type="term" value="C:endoplasmic reticulum"/>
    <property type="evidence" value="ECO:0007669"/>
    <property type="project" value="EnsemblPlants"/>
</dbReference>
<comment type="subcellular location">
    <subcellularLocation>
        <location evidence="2">Chromosome</location>
        <location evidence="2">Centromere</location>
        <location evidence="2">Kinetochore</location>
    </subcellularLocation>
    <subcellularLocation>
        <location evidence="1">Cytoplasm</location>
    </subcellularLocation>
</comment>
<dbReference type="Pfam" id="PF22766">
    <property type="entry name" value="ZW10_C2"/>
    <property type="match status" value="1"/>
</dbReference>
<dbReference type="Gramene" id="KZM99722">
    <property type="protein sequence ID" value="KZM99722"/>
    <property type="gene ID" value="DCAR_012916"/>
</dbReference>
<dbReference type="STRING" id="79200.A0A162ADW2"/>
<evidence type="ECO:0000256" key="6">
    <source>
        <dbReference type="ARBA" id="ARBA00022618"/>
    </source>
</evidence>
<dbReference type="OMA" id="HHLLTMG"/>
<name>A0A162ADW2_DAUCS</name>
<dbReference type="GO" id="GO:1990423">
    <property type="term" value="C:RZZ complex"/>
    <property type="evidence" value="ECO:0007669"/>
    <property type="project" value="TreeGrafter"/>
</dbReference>
<dbReference type="InterPro" id="IPR046362">
    <property type="entry name" value="Zw10/DSL1_C_sf"/>
</dbReference>
<protein>
    <recommendedName>
        <fullName evidence="18">Centromere/kinetochore protein zw10 homolog</fullName>
    </recommendedName>
</protein>
<evidence type="ECO:0000256" key="10">
    <source>
        <dbReference type="ARBA" id="ARBA00023328"/>
    </source>
</evidence>
<dbReference type="Pfam" id="PF20665">
    <property type="entry name" value="Zw10_middle"/>
    <property type="match status" value="1"/>
</dbReference>
<evidence type="ECO:0000256" key="7">
    <source>
        <dbReference type="ARBA" id="ARBA00022776"/>
    </source>
</evidence>
<feature type="domain" description="Centromere/kinetochore protein zw10 N-terminal" evidence="11">
    <location>
        <begin position="37"/>
        <end position="130"/>
    </location>
</feature>
<dbReference type="AlphaFoldDB" id="A0A162ADW2"/>
<keyword evidence="5" id="KW-0963">Cytoplasm</keyword>
<dbReference type="OrthoDB" id="534815at2759"/>
<dbReference type="InterPro" id="IPR048344">
    <property type="entry name" value="Zw10_middle"/>
</dbReference>
<dbReference type="EMBL" id="CP093346">
    <property type="protein sequence ID" value="WOG98840.1"/>
    <property type="molecule type" value="Genomic_DNA"/>
</dbReference>
<evidence type="ECO:0000313" key="16">
    <source>
        <dbReference type="EMBL" id="WOG98840.1"/>
    </source>
</evidence>
<feature type="domain" description="ZW10 C-terminal helical" evidence="14">
    <location>
        <begin position="602"/>
        <end position="757"/>
    </location>
</feature>
<dbReference type="GO" id="GO:0006888">
    <property type="term" value="P:endoplasmic reticulum to Golgi vesicle-mediated transport"/>
    <property type="evidence" value="ECO:0007669"/>
    <property type="project" value="TreeGrafter"/>
</dbReference>
<dbReference type="InterPro" id="IPR055148">
    <property type="entry name" value="ZW10_C_2"/>
</dbReference>
<reference evidence="15" key="1">
    <citation type="journal article" date="2016" name="Nat. Genet.">
        <title>A high-quality carrot genome assembly provides new insights into carotenoid accumulation and asterid genome evolution.</title>
        <authorList>
            <person name="Iorizzo M."/>
            <person name="Ellison S."/>
            <person name="Senalik D."/>
            <person name="Zeng P."/>
            <person name="Satapoomin P."/>
            <person name="Huang J."/>
            <person name="Bowman M."/>
            <person name="Iovene M."/>
            <person name="Sanseverino W."/>
            <person name="Cavagnaro P."/>
            <person name="Yildiz M."/>
            <person name="Macko-Podgorni A."/>
            <person name="Moranska E."/>
            <person name="Grzebelus E."/>
            <person name="Grzebelus D."/>
            <person name="Ashrafi H."/>
            <person name="Zheng Z."/>
            <person name="Cheng S."/>
            <person name="Spooner D."/>
            <person name="Van Deynze A."/>
            <person name="Simon P."/>
        </authorList>
    </citation>
    <scope>NUCLEOTIDE SEQUENCE [LARGE SCALE GENOMIC DNA]</scope>
    <source>
        <tissue evidence="15">Leaf</tissue>
    </source>
</reference>
<gene>
    <name evidence="15" type="ORF">DCAR_012916</name>
    <name evidence="16" type="ORF">DCAR_0418186</name>
</gene>
<evidence type="ECO:0008006" key="18">
    <source>
        <dbReference type="Google" id="ProtNLM"/>
    </source>
</evidence>
<dbReference type="Gene3D" id="1.10.357.150">
    <property type="match status" value="1"/>
</dbReference>
<feature type="domain" description="Centromere/kinetochore protein zw10 middle" evidence="12">
    <location>
        <begin position="178"/>
        <end position="415"/>
    </location>
</feature>
<evidence type="ECO:0000259" key="11">
    <source>
        <dbReference type="Pfam" id="PF06248"/>
    </source>
</evidence>
<dbReference type="EMBL" id="LNRQ01000004">
    <property type="protein sequence ID" value="KZM99722.1"/>
    <property type="molecule type" value="Genomic_DNA"/>
</dbReference>
<evidence type="ECO:0000259" key="12">
    <source>
        <dbReference type="Pfam" id="PF20665"/>
    </source>
</evidence>
<evidence type="ECO:0000313" key="17">
    <source>
        <dbReference type="Proteomes" id="UP000077755"/>
    </source>
</evidence>
<evidence type="ECO:0000256" key="4">
    <source>
        <dbReference type="ARBA" id="ARBA00022454"/>
    </source>
</evidence>
<keyword evidence="7" id="KW-0498">Mitosis</keyword>
<evidence type="ECO:0000256" key="1">
    <source>
        <dbReference type="ARBA" id="ARBA00004496"/>
    </source>
</evidence>
<keyword evidence="17" id="KW-1185">Reference proteome</keyword>
<dbReference type="Pfam" id="PF20666">
    <property type="entry name" value="ZW10_C"/>
    <property type="match status" value="1"/>
</dbReference>
<dbReference type="Pfam" id="PF06248">
    <property type="entry name" value="Zw10_N"/>
    <property type="match status" value="1"/>
</dbReference>
<accession>A0A162ADW2</accession>
<keyword evidence="9" id="KW-0131">Cell cycle</keyword>
<reference evidence="16" key="2">
    <citation type="submission" date="2022-03" db="EMBL/GenBank/DDBJ databases">
        <title>Draft title - Genomic analysis of global carrot germplasm unveils the trajectory of domestication and the origin of high carotenoid orange carrot.</title>
        <authorList>
            <person name="Iorizzo M."/>
            <person name="Ellison S."/>
            <person name="Senalik D."/>
            <person name="Macko-Podgorni A."/>
            <person name="Grzebelus D."/>
            <person name="Bostan H."/>
            <person name="Rolling W."/>
            <person name="Curaba J."/>
            <person name="Simon P."/>
        </authorList>
    </citation>
    <scope>NUCLEOTIDE SEQUENCE</scope>
    <source>
        <tissue evidence="16">Leaf</tissue>
    </source>
</reference>
<evidence type="ECO:0000259" key="13">
    <source>
        <dbReference type="Pfam" id="PF20666"/>
    </source>
</evidence>
<dbReference type="GO" id="GO:0051301">
    <property type="term" value="P:cell division"/>
    <property type="evidence" value="ECO:0007669"/>
    <property type="project" value="UniProtKB-KW"/>
</dbReference>
<dbReference type="Proteomes" id="UP000077755">
    <property type="component" value="Chromosome 4"/>
</dbReference>
<dbReference type="KEGG" id="dcr:108219197"/>
<evidence type="ECO:0000256" key="5">
    <source>
        <dbReference type="ARBA" id="ARBA00022490"/>
    </source>
</evidence>
<dbReference type="GO" id="GO:0005634">
    <property type="term" value="C:nucleus"/>
    <property type="evidence" value="ECO:0007669"/>
    <property type="project" value="InterPro"/>
</dbReference>
<evidence type="ECO:0000256" key="2">
    <source>
        <dbReference type="ARBA" id="ARBA00004629"/>
    </source>
</evidence>
<organism evidence="15">
    <name type="scientific">Daucus carota subsp. sativus</name>
    <name type="common">Carrot</name>
    <dbReference type="NCBI Taxonomy" id="79200"/>
    <lineage>
        <taxon>Eukaryota</taxon>
        <taxon>Viridiplantae</taxon>
        <taxon>Streptophyta</taxon>
        <taxon>Embryophyta</taxon>
        <taxon>Tracheophyta</taxon>
        <taxon>Spermatophyta</taxon>
        <taxon>Magnoliopsida</taxon>
        <taxon>eudicotyledons</taxon>
        <taxon>Gunneridae</taxon>
        <taxon>Pentapetalae</taxon>
        <taxon>asterids</taxon>
        <taxon>campanulids</taxon>
        <taxon>Apiales</taxon>
        <taxon>Apiaceae</taxon>
        <taxon>Apioideae</taxon>
        <taxon>Scandiceae</taxon>
        <taxon>Daucinae</taxon>
        <taxon>Daucus</taxon>
        <taxon>Daucus sect. Daucus</taxon>
    </lineage>
</organism>
<dbReference type="InterPro" id="IPR009361">
    <property type="entry name" value="Zw10_N"/>
</dbReference>
<dbReference type="InterPro" id="IPR048343">
    <property type="entry name" value="ZW10_C"/>
</dbReference>
<dbReference type="PANTHER" id="PTHR12205:SF0">
    <property type="entry name" value="CENTROMERE_KINETOCHORE PROTEIN ZW10 HOMOLOG"/>
    <property type="match status" value="1"/>
</dbReference>